<evidence type="ECO:0000313" key="2">
    <source>
        <dbReference type="Proteomes" id="UP000066737"/>
    </source>
</evidence>
<dbReference type="RefSeq" id="WP_218778824.1">
    <property type="nucleotide sequence ID" value="NZ_CEML01000003.1"/>
</dbReference>
<geneLocation type="plasmid" evidence="2">
    <name>pSTJ001</name>
</geneLocation>
<gene>
    <name evidence="1" type="ORF">HHUB_4332</name>
</gene>
<organism evidence="1 2">
    <name type="scientific">Halobacterium hubeiense</name>
    <dbReference type="NCBI Taxonomy" id="1407499"/>
    <lineage>
        <taxon>Archaea</taxon>
        <taxon>Methanobacteriati</taxon>
        <taxon>Methanobacteriota</taxon>
        <taxon>Stenosarchaea group</taxon>
        <taxon>Halobacteria</taxon>
        <taxon>Halobacteriales</taxon>
        <taxon>Halobacteriaceae</taxon>
        <taxon>Halobacterium</taxon>
    </lineage>
</organism>
<name>A0A0U5D2G0_9EURY</name>
<dbReference type="EMBL" id="LN831303">
    <property type="protein sequence ID" value="CQH64240.1"/>
    <property type="molecule type" value="Genomic_DNA"/>
</dbReference>
<evidence type="ECO:0000313" key="1">
    <source>
        <dbReference type="EMBL" id="CQH64240.1"/>
    </source>
</evidence>
<reference evidence="2" key="1">
    <citation type="journal article" date="2016" name="Environ. Microbiol.">
        <title>The complete genome of a viable archaeum isolated from 123-million-year-old rock salt.</title>
        <authorList>
            <person name="Jaakkola S.T."/>
            <person name="Pfeiffer F."/>
            <person name="Ravantti J.J."/>
            <person name="Guo Q."/>
            <person name="Liu Y."/>
            <person name="Chen X."/>
            <person name="Ma H."/>
            <person name="Yang C."/>
            <person name="Oksanen H.M."/>
            <person name="Bamford D.H."/>
        </authorList>
    </citation>
    <scope>NUCLEOTIDE SEQUENCE</scope>
    <source>
        <strain evidence="2">JI20-1</strain>
        <plasmid evidence="2">Plasmid pSTJ001</plasmid>
    </source>
</reference>
<keyword evidence="2" id="KW-1185">Reference proteome</keyword>
<protein>
    <submittedName>
        <fullName evidence="1">Uncharacterized protein</fullName>
    </submittedName>
</protein>
<dbReference type="KEGG" id="hhb:Hhub_4332"/>
<proteinExistence type="predicted"/>
<accession>A0A0U5D2G0</accession>
<dbReference type="GeneID" id="32029150"/>
<dbReference type="Proteomes" id="UP000066737">
    <property type="component" value="Plasmid pSTJ001"/>
</dbReference>
<sequence>MTAREISIVNQGCGDKQNTVSSDYDASANQLHIDGTLSGTQLCGGLDITYAGSNPEDRIIVEIIITESEACDCTRYYDYEATVTFRETPGVVAVAHSAPEEVLDMQAIVLDEETTVDSA</sequence>
<dbReference type="AlphaFoldDB" id="A0A0U5D2G0"/>